<dbReference type="Proteomes" id="UP000199223">
    <property type="component" value="Unassembled WGS sequence"/>
</dbReference>
<accession>A0A1H7BYP2</accession>
<evidence type="ECO:0000313" key="4">
    <source>
        <dbReference type="Proteomes" id="UP000199223"/>
    </source>
</evidence>
<evidence type="ECO:0000256" key="1">
    <source>
        <dbReference type="SAM" id="MobiDB-lite"/>
    </source>
</evidence>
<feature type="transmembrane region" description="Helical" evidence="2">
    <location>
        <begin position="459"/>
        <end position="479"/>
    </location>
</feature>
<keyword evidence="2" id="KW-0472">Membrane</keyword>
<keyword evidence="2" id="KW-0812">Transmembrane</keyword>
<dbReference type="AlphaFoldDB" id="A0A1H7BYP2"/>
<keyword evidence="2" id="KW-1133">Transmembrane helix</keyword>
<dbReference type="EMBL" id="FNZA01000021">
    <property type="protein sequence ID" value="SEJ82689.1"/>
    <property type="molecule type" value="Genomic_DNA"/>
</dbReference>
<name>A0A1H7BYP2_9DEIO</name>
<organism evidence="3 4">
    <name type="scientific">Deinococcus reticulitermitis</name>
    <dbReference type="NCBI Taxonomy" id="856736"/>
    <lineage>
        <taxon>Bacteria</taxon>
        <taxon>Thermotogati</taxon>
        <taxon>Deinococcota</taxon>
        <taxon>Deinococci</taxon>
        <taxon>Deinococcales</taxon>
        <taxon>Deinococcaceae</taxon>
        <taxon>Deinococcus</taxon>
    </lineage>
</organism>
<feature type="transmembrane region" description="Helical" evidence="2">
    <location>
        <begin position="275"/>
        <end position="292"/>
    </location>
</feature>
<gene>
    <name evidence="3" type="ORF">SAMN04488058_1218</name>
</gene>
<feature type="transmembrane region" description="Helical" evidence="2">
    <location>
        <begin position="301"/>
        <end position="321"/>
    </location>
</feature>
<feature type="transmembrane region" description="Helical" evidence="2">
    <location>
        <begin position="236"/>
        <end position="255"/>
    </location>
</feature>
<protein>
    <recommendedName>
        <fullName evidence="5">Polymer-forming protein</fullName>
    </recommendedName>
</protein>
<sequence>MARPRGTGEFQDWQGLFAERLLELLHRESDGDLNPDEAAELGALSLDPEVRAARDALRRGVTLLSAPHLPRPHPPRSVAASVARDIALGRQLAAPPAPRSVASDVASDVTAARVLGHALALPHSVARAAVHDLQMARMLTPPGAPRSIAADLAAEVAAQRVLGAAPPSPSRSVAALVAGRVRQAAGEGRAPSRGQLPTSPSPSPAAFALQAGPPARPAALLGSLAGQAPRRNLAPLYLVASLLSGLTLLLLTSAWPNLATGALILQAVLEQVSPLAWTGLLLLLVTSALVTWRPSPGARRFGALSFALAGLLTLPPLYQVASGGSGLTFGRNVVISGPVRGNIVVIGGDVTLEGGARVQGRVVTLLGDVQREPGAQVRGEVSALLGQAPDRATAPTPAAPQGLTLATAAAFRPLLGWLGAAAWPQIFVTLTGGLLLLLFVAGAAPQLARRQRHAPMRTLALGILMLAALLLPALALGVSGLLGPALIAAALAALLISTGLSVSLYDAGRVLAAQLRLPVPDTVGALLGLSTFAASLSLPPLAFALALVGGAWGAGTLFLSHRTARSADPEGLVASVR</sequence>
<dbReference type="RefSeq" id="WP_245745523.1">
    <property type="nucleotide sequence ID" value="NZ_FNZA01000021.1"/>
</dbReference>
<feature type="region of interest" description="Disordered" evidence="1">
    <location>
        <begin position="186"/>
        <end position="208"/>
    </location>
</feature>
<feature type="transmembrane region" description="Helical" evidence="2">
    <location>
        <begin position="485"/>
        <end position="505"/>
    </location>
</feature>
<reference evidence="4" key="1">
    <citation type="submission" date="2016-10" db="EMBL/GenBank/DDBJ databases">
        <authorList>
            <person name="Varghese N."/>
            <person name="Submissions S."/>
        </authorList>
    </citation>
    <scope>NUCLEOTIDE SEQUENCE [LARGE SCALE GENOMIC DNA]</scope>
    <source>
        <strain evidence="4">CGMCC 1.10218</strain>
    </source>
</reference>
<proteinExistence type="predicted"/>
<feature type="transmembrane region" description="Helical" evidence="2">
    <location>
        <begin position="422"/>
        <end position="447"/>
    </location>
</feature>
<evidence type="ECO:0008006" key="5">
    <source>
        <dbReference type="Google" id="ProtNLM"/>
    </source>
</evidence>
<keyword evidence="4" id="KW-1185">Reference proteome</keyword>
<evidence type="ECO:0000313" key="3">
    <source>
        <dbReference type="EMBL" id="SEJ82689.1"/>
    </source>
</evidence>
<evidence type="ECO:0000256" key="2">
    <source>
        <dbReference type="SAM" id="Phobius"/>
    </source>
</evidence>
<dbReference type="STRING" id="856736.SAMN04488058_1218"/>